<reference evidence="2 3" key="1">
    <citation type="journal article" date="2023" name="Hortic Res">
        <title>Pangenome of water caltrop reveals structural variations and asymmetric subgenome divergence after allopolyploidization.</title>
        <authorList>
            <person name="Zhang X."/>
            <person name="Chen Y."/>
            <person name="Wang L."/>
            <person name="Yuan Y."/>
            <person name="Fang M."/>
            <person name="Shi L."/>
            <person name="Lu R."/>
            <person name="Comes H.P."/>
            <person name="Ma Y."/>
            <person name="Chen Y."/>
            <person name="Huang G."/>
            <person name="Zhou Y."/>
            <person name="Zheng Z."/>
            <person name="Qiu Y."/>
        </authorList>
    </citation>
    <scope>NUCLEOTIDE SEQUENCE [LARGE SCALE GENOMIC DNA]</scope>
    <source>
        <strain evidence="2">F231</strain>
    </source>
</reference>
<feature type="region of interest" description="Disordered" evidence="1">
    <location>
        <begin position="1"/>
        <end position="43"/>
    </location>
</feature>
<proteinExistence type="predicted"/>
<feature type="compositionally biased region" description="Basic and acidic residues" evidence="1">
    <location>
        <begin position="22"/>
        <end position="43"/>
    </location>
</feature>
<gene>
    <name evidence="2" type="ORF">SAY86_031309</name>
</gene>
<feature type="compositionally biased region" description="Polar residues" evidence="1">
    <location>
        <begin position="1"/>
        <end position="21"/>
    </location>
</feature>
<dbReference type="AlphaFoldDB" id="A0AAN7M6F9"/>
<name>A0AAN7M6F9_TRANT</name>
<dbReference type="Proteomes" id="UP001346149">
    <property type="component" value="Unassembled WGS sequence"/>
</dbReference>
<organism evidence="2 3">
    <name type="scientific">Trapa natans</name>
    <name type="common">Water chestnut</name>
    <dbReference type="NCBI Taxonomy" id="22666"/>
    <lineage>
        <taxon>Eukaryota</taxon>
        <taxon>Viridiplantae</taxon>
        <taxon>Streptophyta</taxon>
        <taxon>Embryophyta</taxon>
        <taxon>Tracheophyta</taxon>
        <taxon>Spermatophyta</taxon>
        <taxon>Magnoliopsida</taxon>
        <taxon>eudicotyledons</taxon>
        <taxon>Gunneridae</taxon>
        <taxon>Pentapetalae</taxon>
        <taxon>rosids</taxon>
        <taxon>malvids</taxon>
        <taxon>Myrtales</taxon>
        <taxon>Lythraceae</taxon>
        <taxon>Trapa</taxon>
    </lineage>
</organism>
<comment type="caution">
    <text evidence="2">The sequence shown here is derived from an EMBL/GenBank/DDBJ whole genome shotgun (WGS) entry which is preliminary data.</text>
</comment>
<evidence type="ECO:0000256" key="1">
    <source>
        <dbReference type="SAM" id="MobiDB-lite"/>
    </source>
</evidence>
<dbReference type="EMBL" id="JAXQNO010000009">
    <property type="protein sequence ID" value="KAK4790896.1"/>
    <property type="molecule type" value="Genomic_DNA"/>
</dbReference>
<evidence type="ECO:0000313" key="3">
    <source>
        <dbReference type="Proteomes" id="UP001346149"/>
    </source>
</evidence>
<protein>
    <submittedName>
        <fullName evidence="2">Uncharacterized protein</fullName>
    </submittedName>
</protein>
<keyword evidence="3" id="KW-1185">Reference proteome</keyword>
<sequence>MVPPTTEQILRQPETFSSDLNSRAEDRSKQPPGSKEFRGLSRAHAHDHCNQVAGDYTGKTTFYSEVMLPSAFLGVLFVRGGEDGDFNEASPALRDRTPSQIL</sequence>
<accession>A0AAN7M6F9</accession>
<evidence type="ECO:0000313" key="2">
    <source>
        <dbReference type="EMBL" id="KAK4790896.1"/>
    </source>
</evidence>